<dbReference type="PANTHER" id="PTHR42865:SF7">
    <property type="entry name" value="PROTON_GLUTAMATE-ASPARTATE SYMPORTER"/>
    <property type="match status" value="1"/>
</dbReference>
<dbReference type="GO" id="GO:0015293">
    <property type="term" value="F:symporter activity"/>
    <property type="evidence" value="ECO:0007669"/>
    <property type="project" value="UniProtKB-UniRule"/>
</dbReference>
<evidence type="ECO:0000256" key="4">
    <source>
        <dbReference type="ARBA" id="ARBA00022692"/>
    </source>
</evidence>
<evidence type="ECO:0000256" key="6">
    <source>
        <dbReference type="ARBA" id="ARBA00023136"/>
    </source>
</evidence>
<evidence type="ECO:0000256" key="2">
    <source>
        <dbReference type="ARBA" id="ARBA00022448"/>
    </source>
</evidence>
<accession>A0A067BS76</accession>
<keyword evidence="10" id="KW-1185">Reference proteome</keyword>
<name>A0A067BS76_SAPPC</name>
<organism evidence="9 10">
    <name type="scientific">Saprolegnia parasitica (strain CBS 223.65)</name>
    <dbReference type="NCBI Taxonomy" id="695850"/>
    <lineage>
        <taxon>Eukaryota</taxon>
        <taxon>Sar</taxon>
        <taxon>Stramenopiles</taxon>
        <taxon>Oomycota</taxon>
        <taxon>Saprolegniomycetes</taxon>
        <taxon>Saprolegniales</taxon>
        <taxon>Saprolegniaceae</taxon>
        <taxon>Saprolegnia</taxon>
    </lineage>
</organism>
<dbReference type="PRINTS" id="PR00173">
    <property type="entry name" value="EDTRNSPORT"/>
</dbReference>
<keyword evidence="4 7" id="KW-0812">Transmembrane</keyword>
<dbReference type="AlphaFoldDB" id="A0A067BS76"/>
<evidence type="ECO:0000256" key="8">
    <source>
        <dbReference type="SAM" id="MobiDB-lite"/>
    </source>
</evidence>
<comment type="subcellular location">
    <subcellularLocation>
        <location evidence="1">Cell membrane</location>
        <topology evidence="1">Multi-pass membrane protein</topology>
    </subcellularLocation>
    <subcellularLocation>
        <location evidence="7">Membrane</location>
        <topology evidence="7">Multi-pass membrane protein</topology>
    </subcellularLocation>
</comment>
<evidence type="ECO:0000256" key="7">
    <source>
        <dbReference type="RuleBase" id="RU361216"/>
    </source>
</evidence>
<evidence type="ECO:0000256" key="5">
    <source>
        <dbReference type="ARBA" id="ARBA00022989"/>
    </source>
</evidence>
<dbReference type="GO" id="GO:0005886">
    <property type="term" value="C:plasma membrane"/>
    <property type="evidence" value="ECO:0007669"/>
    <property type="project" value="UniProtKB-SubCell"/>
</dbReference>
<feature type="transmembrane region" description="Helical" evidence="7">
    <location>
        <begin position="220"/>
        <end position="241"/>
    </location>
</feature>
<gene>
    <name evidence="9" type="ORF">SPRG_13677</name>
</gene>
<feature type="transmembrane region" description="Helical" evidence="7">
    <location>
        <begin position="182"/>
        <end position="208"/>
    </location>
</feature>
<dbReference type="Gene3D" id="1.10.3860.10">
    <property type="entry name" value="Sodium:dicarboxylate symporter"/>
    <property type="match status" value="1"/>
</dbReference>
<feature type="region of interest" description="Disordered" evidence="8">
    <location>
        <begin position="664"/>
        <end position="683"/>
    </location>
</feature>
<dbReference type="VEuPathDB" id="FungiDB:SPRG_13677"/>
<sequence>MSSQSTPQRRPAFAGELRTDFRRHANATASPRSRGTGPSPSSSSVHSRHPSTADSHSSGHQTIAAPYRPLGLPDTDVAMLSDERESEPKPVEYHDDYYTHLWTTDGSRLKRLYFGMTGLLLAIVLGVVLAFVVDQAMHESPLSVDAVDAMAPADLVSQLRTVVTNLATRKMWYDWIKLPGDLLIRALSCLVVPLVFVNVTVGIADLVALHKATLVGWRMVLLFLTTSILSAILGVCLASIVPASVFRVESTALLGDANVRNGTAIPARLACNNDPSVNATNYLGVDSDGTMACLPRESFLKLVDVNNVYERASSSSHGAHKSTSQVVFDLADELVTDNLLGAFVQESALLSVVVLSIPIGVALASRRQATNPILDFFRQLNAIFLILVGWVINFVPIAIIFLVASSFILPDDPTFPAKLPSVPAAAWDSTTTIVLDATTLANLRSLLKIVIVRQNSFFENFGAAARAIGTLVAVFATGTAVHCYVFLPLLTFLSTRRNPIPYILQLKKPLNFGFGSSCSLAALPMLIQAMDGTRCVSQQLTRFVVPVATGIHMDGAAFYLAAGSVFLVQSQPTLVEWTLSKAVMITLTSIITSWSVSPVPHAGLLGLMAVWNAVVSDVPPANFVWIVAMDVLLDRFATYMNILSNAVVTRIIAEQIDETYVDEQDRLGHTNDDDSTPVLLHRP</sequence>
<dbReference type="SUPFAM" id="SSF118215">
    <property type="entry name" value="Proton glutamate symport protein"/>
    <property type="match status" value="2"/>
</dbReference>
<dbReference type="GeneID" id="24135541"/>
<evidence type="ECO:0000313" key="10">
    <source>
        <dbReference type="Proteomes" id="UP000030745"/>
    </source>
</evidence>
<keyword evidence="2 7" id="KW-0813">Transport</keyword>
<dbReference type="InterPro" id="IPR001991">
    <property type="entry name" value="Na-dicarboxylate_symporter"/>
</dbReference>
<dbReference type="EMBL" id="KK583289">
    <property type="protein sequence ID" value="KDO21364.1"/>
    <property type="molecule type" value="Genomic_DNA"/>
</dbReference>
<keyword evidence="6 7" id="KW-0472">Membrane</keyword>
<comment type="similarity">
    <text evidence="7">Belongs to the dicarboxylate/amino acid:cation symporter (DAACS) (TC 2.A.23) family.</text>
</comment>
<proteinExistence type="inferred from homology"/>
<keyword evidence="5 7" id="KW-1133">Transmembrane helix</keyword>
<feature type="compositionally biased region" description="Low complexity" evidence="8">
    <location>
        <begin position="30"/>
        <end position="45"/>
    </location>
</feature>
<protein>
    <recommendedName>
        <fullName evidence="7">Amino acid transporter</fullName>
    </recommendedName>
</protein>
<keyword evidence="3" id="KW-1003">Cell membrane</keyword>
<feature type="transmembrane region" description="Helical" evidence="7">
    <location>
        <begin position="467"/>
        <end position="490"/>
    </location>
</feature>
<feature type="transmembrane region" description="Helical" evidence="7">
    <location>
        <begin position="384"/>
        <end position="409"/>
    </location>
</feature>
<dbReference type="OMA" id="ECIGATK"/>
<feature type="region of interest" description="Disordered" evidence="8">
    <location>
        <begin position="1"/>
        <end position="75"/>
    </location>
</feature>
<dbReference type="PANTHER" id="PTHR42865">
    <property type="entry name" value="PROTON/GLUTAMATE-ASPARTATE SYMPORTER"/>
    <property type="match status" value="1"/>
</dbReference>
<feature type="transmembrane region" description="Helical" evidence="7">
    <location>
        <begin position="112"/>
        <end position="133"/>
    </location>
</feature>
<evidence type="ECO:0000256" key="1">
    <source>
        <dbReference type="ARBA" id="ARBA00004651"/>
    </source>
</evidence>
<dbReference type="OrthoDB" id="5877963at2759"/>
<dbReference type="Pfam" id="PF00375">
    <property type="entry name" value="SDF"/>
    <property type="match status" value="2"/>
</dbReference>
<dbReference type="Proteomes" id="UP000030745">
    <property type="component" value="Unassembled WGS sequence"/>
</dbReference>
<evidence type="ECO:0000313" key="9">
    <source>
        <dbReference type="EMBL" id="KDO21364.1"/>
    </source>
</evidence>
<feature type="transmembrane region" description="Helical" evidence="7">
    <location>
        <begin position="347"/>
        <end position="364"/>
    </location>
</feature>
<reference evidence="9 10" key="1">
    <citation type="journal article" date="2013" name="PLoS Genet.">
        <title>Distinctive expansion of potential virulence genes in the genome of the oomycete fish pathogen Saprolegnia parasitica.</title>
        <authorList>
            <person name="Jiang R.H."/>
            <person name="de Bruijn I."/>
            <person name="Haas B.J."/>
            <person name="Belmonte R."/>
            <person name="Lobach L."/>
            <person name="Christie J."/>
            <person name="van den Ackerveken G."/>
            <person name="Bottin A."/>
            <person name="Bulone V."/>
            <person name="Diaz-Moreno S.M."/>
            <person name="Dumas B."/>
            <person name="Fan L."/>
            <person name="Gaulin E."/>
            <person name="Govers F."/>
            <person name="Grenville-Briggs L.J."/>
            <person name="Horner N.R."/>
            <person name="Levin J.Z."/>
            <person name="Mammella M."/>
            <person name="Meijer H.J."/>
            <person name="Morris P."/>
            <person name="Nusbaum C."/>
            <person name="Oome S."/>
            <person name="Phillips A.J."/>
            <person name="van Rooyen D."/>
            <person name="Rzeszutek E."/>
            <person name="Saraiva M."/>
            <person name="Secombes C.J."/>
            <person name="Seidl M.F."/>
            <person name="Snel B."/>
            <person name="Stassen J.H."/>
            <person name="Sykes S."/>
            <person name="Tripathy S."/>
            <person name="van den Berg H."/>
            <person name="Vega-Arreguin J.C."/>
            <person name="Wawra S."/>
            <person name="Young S.K."/>
            <person name="Zeng Q."/>
            <person name="Dieguez-Uribeondo J."/>
            <person name="Russ C."/>
            <person name="Tyler B.M."/>
            <person name="van West P."/>
        </authorList>
    </citation>
    <scope>NUCLEOTIDE SEQUENCE [LARGE SCALE GENOMIC DNA]</scope>
    <source>
        <strain evidence="9 10">CBS 223.65</strain>
    </source>
</reference>
<dbReference type="RefSeq" id="XP_012207920.1">
    <property type="nucleotide sequence ID" value="XM_012352530.1"/>
</dbReference>
<evidence type="ECO:0000256" key="3">
    <source>
        <dbReference type="ARBA" id="ARBA00022475"/>
    </source>
</evidence>
<dbReference type="InterPro" id="IPR036458">
    <property type="entry name" value="Na:dicarbo_symporter_sf"/>
</dbReference>
<dbReference type="KEGG" id="spar:SPRG_13677"/>
<keyword evidence="7" id="KW-0769">Symport</keyword>